<organism evidence="2 3">
    <name type="scientific">Cinara cedri</name>
    <dbReference type="NCBI Taxonomy" id="506608"/>
    <lineage>
        <taxon>Eukaryota</taxon>
        <taxon>Metazoa</taxon>
        <taxon>Ecdysozoa</taxon>
        <taxon>Arthropoda</taxon>
        <taxon>Hexapoda</taxon>
        <taxon>Insecta</taxon>
        <taxon>Pterygota</taxon>
        <taxon>Neoptera</taxon>
        <taxon>Paraneoptera</taxon>
        <taxon>Hemiptera</taxon>
        <taxon>Sternorrhyncha</taxon>
        <taxon>Aphidomorpha</taxon>
        <taxon>Aphidoidea</taxon>
        <taxon>Aphididae</taxon>
        <taxon>Lachninae</taxon>
        <taxon>Cinara</taxon>
    </lineage>
</organism>
<feature type="compositionally biased region" description="Polar residues" evidence="1">
    <location>
        <begin position="92"/>
        <end position="104"/>
    </location>
</feature>
<proteinExistence type="predicted"/>
<evidence type="ECO:0000256" key="1">
    <source>
        <dbReference type="SAM" id="MobiDB-lite"/>
    </source>
</evidence>
<dbReference type="EMBL" id="CABPRJ010001913">
    <property type="protein sequence ID" value="VVC41165.1"/>
    <property type="molecule type" value="Genomic_DNA"/>
</dbReference>
<evidence type="ECO:0000313" key="2">
    <source>
        <dbReference type="EMBL" id="VVC41165.1"/>
    </source>
</evidence>
<protein>
    <submittedName>
        <fullName evidence="2">Uncharacterized protein</fullName>
    </submittedName>
</protein>
<dbReference type="Proteomes" id="UP000325440">
    <property type="component" value="Unassembled WGS sequence"/>
</dbReference>
<feature type="region of interest" description="Disordered" evidence="1">
    <location>
        <begin position="74"/>
        <end position="110"/>
    </location>
</feature>
<keyword evidence="3" id="KW-1185">Reference proteome</keyword>
<reference evidence="2 3" key="1">
    <citation type="submission" date="2019-08" db="EMBL/GenBank/DDBJ databases">
        <authorList>
            <person name="Alioto T."/>
            <person name="Alioto T."/>
            <person name="Gomez Garrido J."/>
        </authorList>
    </citation>
    <scope>NUCLEOTIDE SEQUENCE [LARGE SCALE GENOMIC DNA]</scope>
</reference>
<name>A0A5E4NFH2_9HEMI</name>
<dbReference type="AlphaFoldDB" id="A0A5E4NFH2"/>
<gene>
    <name evidence="2" type="ORF">CINCED_3A006049</name>
</gene>
<accession>A0A5E4NFH2</accession>
<evidence type="ECO:0000313" key="3">
    <source>
        <dbReference type="Proteomes" id="UP000325440"/>
    </source>
</evidence>
<sequence length="110" mass="12370">MGKPRKNALSVLNAAVADVKVKANIKEPCRNNIPLSSSQENITKNYRCAWCSGNGHKLGDNCNQIVKERRKMCSPKKVVSEKTGNYDDPESSRSIKFRTTSQRYSPCDYD</sequence>